<keyword evidence="1 2" id="KW-0812">Transmembrane</keyword>
<evidence type="ECO:0000313" key="3">
    <source>
        <dbReference type="EMBL" id="RHN40692.1"/>
    </source>
</evidence>
<keyword evidence="5" id="KW-1185">Reference proteome</keyword>
<feature type="transmembrane region" description="Helical" evidence="1">
    <location>
        <begin position="35"/>
        <end position="57"/>
    </location>
</feature>
<reference evidence="4" key="3">
    <citation type="submission" date="2015-06" db="UniProtKB">
        <authorList>
            <consortium name="EnsemblPlants"/>
        </authorList>
    </citation>
    <scope>IDENTIFICATION</scope>
    <source>
        <strain evidence="4">cv. Jemalong A17</strain>
    </source>
</reference>
<accession>G7ZX54</accession>
<evidence type="ECO:0000313" key="5">
    <source>
        <dbReference type="Proteomes" id="UP000002051"/>
    </source>
</evidence>
<dbReference type="EMBL" id="KL403291">
    <property type="protein sequence ID" value="KEH15768.1"/>
    <property type="molecule type" value="Genomic_DNA"/>
</dbReference>
<reference evidence="2 5" key="2">
    <citation type="journal article" date="2014" name="BMC Genomics">
        <title>An improved genome release (version Mt4.0) for the model legume Medicago truncatula.</title>
        <authorList>
            <person name="Tang H."/>
            <person name="Krishnakumar V."/>
            <person name="Bidwell S."/>
            <person name="Rosen B."/>
            <person name="Chan A."/>
            <person name="Zhou S."/>
            <person name="Gentzbittel L."/>
            <person name="Childs K.L."/>
            <person name="Yandell M."/>
            <person name="Gundlach H."/>
            <person name="Mayer K.F."/>
            <person name="Schwartz D.C."/>
            <person name="Town C.D."/>
        </authorList>
    </citation>
    <scope>GENOME REANNOTATION</scope>
    <source>
        <strain evidence="2">A17</strain>
        <strain evidence="4 5">cv. Jemalong A17</strain>
    </source>
</reference>
<keyword evidence="1" id="KW-0472">Membrane</keyword>
<feature type="transmembrane region" description="Helical" evidence="1">
    <location>
        <begin position="6"/>
        <end position="23"/>
    </location>
</feature>
<proteinExistence type="predicted"/>
<evidence type="ECO:0000313" key="4">
    <source>
        <dbReference type="EnsemblPlants" id="KEH15768"/>
    </source>
</evidence>
<reference evidence="2 5" key="1">
    <citation type="journal article" date="2011" name="Nature">
        <title>The Medicago genome provides insight into the evolution of rhizobial symbioses.</title>
        <authorList>
            <person name="Young N.D."/>
            <person name="Debelle F."/>
            <person name="Oldroyd G.E."/>
            <person name="Geurts R."/>
            <person name="Cannon S.B."/>
            <person name="Udvardi M.K."/>
            <person name="Benedito V.A."/>
            <person name="Mayer K.F."/>
            <person name="Gouzy J."/>
            <person name="Schoof H."/>
            <person name="Van de Peer Y."/>
            <person name="Proost S."/>
            <person name="Cook D.R."/>
            <person name="Meyers B.C."/>
            <person name="Spannagl M."/>
            <person name="Cheung F."/>
            <person name="De Mita S."/>
            <person name="Krishnakumar V."/>
            <person name="Gundlach H."/>
            <person name="Zhou S."/>
            <person name="Mudge J."/>
            <person name="Bharti A.K."/>
            <person name="Murray J.D."/>
            <person name="Naoumkina M.A."/>
            <person name="Rosen B."/>
            <person name="Silverstein K.A."/>
            <person name="Tang H."/>
            <person name="Rombauts S."/>
            <person name="Zhao P.X."/>
            <person name="Zhou P."/>
            <person name="Barbe V."/>
            <person name="Bardou P."/>
            <person name="Bechner M."/>
            <person name="Bellec A."/>
            <person name="Berger A."/>
            <person name="Berges H."/>
            <person name="Bidwell S."/>
            <person name="Bisseling T."/>
            <person name="Choisne N."/>
            <person name="Couloux A."/>
            <person name="Denny R."/>
            <person name="Deshpande S."/>
            <person name="Dai X."/>
            <person name="Doyle J.J."/>
            <person name="Dudez A.M."/>
            <person name="Farmer A.D."/>
            <person name="Fouteau S."/>
            <person name="Franken C."/>
            <person name="Gibelin C."/>
            <person name="Gish J."/>
            <person name="Goldstein S."/>
            <person name="Gonzalez A.J."/>
            <person name="Green P.J."/>
            <person name="Hallab A."/>
            <person name="Hartog M."/>
            <person name="Hua A."/>
            <person name="Humphray S.J."/>
            <person name="Jeong D.H."/>
            <person name="Jing Y."/>
            <person name="Jocker A."/>
            <person name="Kenton S.M."/>
            <person name="Kim D.J."/>
            <person name="Klee K."/>
            <person name="Lai H."/>
            <person name="Lang C."/>
            <person name="Lin S."/>
            <person name="Macmil S.L."/>
            <person name="Magdelenat G."/>
            <person name="Matthews L."/>
            <person name="McCorrison J."/>
            <person name="Monaghan E.L."/>
            <person name="Mun J.H."/>
            <person name="Najar F.Z."/>
            <person name="Nicholson C."/>
            <person name="Noirot C."/>
            <person name="O'Bleness M."/>
            <person name="Paule C.R."/>
            <person name="Poulain J."/>
            <person name="Prion F."/>
            <person name="Qin B."/>
            <person name="Qu C."/>
            <person name="Retzel E.F."/>
            <person name="Riddle C."/>
            <person name="Sallet E."/>
            <person name="Samain S."/>
            <person name="Samson N."/>
            <person name="Sanders I."/>
            <person name="Saurat O."/>
            <person name="Scarpelli C."/>
            <person name="Schiex T."/>
            <person name="Segurens B."/>
            <person name="Severin A.J."/>
            <person name="Sherrier D.J."/>
            <person name="Shi R."/>
            <person name="Sims S."/>
            <person name="Singer S.R."/>
            <person name="Sinharoy S."/>
            <person name="Sterck L."/>
            <person name="Viollet A."/>
            <person name="Wang B.B."/>
            <person name="Wang K."/>
            <person name="Wang M."/>
            <person name="Wang X."/>
            <person name="Warfsmann J."/>
            <person name="Weissenbach J."/>
            <person name="White D.D."/>
            <person name="White J.D."/>
            <person name="Wiley G.B."/>
            <person name="Wincker P."/>
            <person name="Xing Y."/>
            <person name="Yang L."/>
            <person name="Yao Z."/>
            <person name="Ying F."/>
            <person name="Zhai J."/>
            <person name="Zhou L."/>
            <person name="Zuber A."/>
            <person name="Denarie J."/>
            <person name="Dixon R.A."/>
            <person name="May G.D."/>
            <person name="Schwartz D.C."/>
            <person name="Rogers J."/>
            <person name="Quetier F."/>
            <person name="Town C.D."/>
            <person name="Roe B.A."/>
        </authorList>
    </citation>
    <scope>NUCLEOTIDE SEQUENCE [LARGE SCALE GENOMIC DNA]</scope>
    <source>
        <strain evidence="2">A17</strain>
        <strain evidence="4 5">cv. Jemalong A17</strain>
    </source>
</reference>
<dbReference type="EMBL" id="PSQE01000008">
    <property type="protein sequence ID" value="RHN40692.1"/>
    <property type="molecule type" value="Genomic_DNA"/>
</dbReference>
<dbReference type="AlphaFoldDB" id="G7ZX54"/>
<reference evidence="3" key="4">
    <citation type="journal article" date="2018" name="Nat. Plants">
        <title>Whole-genome landscape of Medicago truncatula symbiotic genes.</title>
        <authorList>
            <person name="Pecrix Y."/>
            <person name="Gamas P."/>
            <person name="Carrere S."/>
        </authorList>
    </citation>
    <scope>NUCLEOTIDE SEQUENCE</scope>
    <source>
        <tissue evidence="3">Leaves</tissue>
    </source>
</reference>
<dbReference type="EnsemblPlants" id="KEH15768">
    <property type="protein sequence ID" value="KEH15768"/>
    <property type="gene ID" value="MTR_0566s0030"/>
</dbReference>
<dbReference type="Proteomes" id="UP000265566">
    <property type="component" value="Chromosome 8"/>
</dbReference>
<dbReference type="Proteomes" id="UP000002051">
    <property type="component" value="Unassembled WGS sequence"/>
</dbReference>
<keyword evidence="1" id="KW-1133">Transmembrane helix</keyword>
<dbReference type="HOGENOM" id="CLU_2835068_0_0_1"/>
<evidence type="ECO:0000313" key="2">
    <source>
        <dbReference type="EMBL" id="KEH15768.1"/>
    </source>
</evidence>
<sequence>MEVGVPIFFFLILSLPFFWKLTFEFGIFTIKPYRYVFAALPLKLIFVSDFVSVVLGAPNRFQILLT</sequence>
<protein>
    <submittedName>
        <fullName evidence="2">Transmembrane protein, putative</fullName>
    </submittedName>
</protein>
<organism evidence="4">
    <name type="scientific">Medicago truncatula</name>
    <name type="common">Barrel medic</name>
    <name type="synonym">Medicago tribuloides</name>
    <dbReference type="NCBI Taxonomy" id="3880"/>
    <lineage>
        <taxon>Eukaryota</taxon>
        <taxon>Viridiplantae</taxon>
        <taxon>Streptophyta</taxon>
        <taxon>Embryophyta</taxon>
        <taxon>Tracheophyta</taxon>
        <taxon>Spermatophyta</taxon>
        <taxon>Magnoliopsida</taxon>
        <taxon>eudicotyledons</taxon>
        <taxon>Gunneridae</taxon>
        <taxon>Pentapetalae</taxon>
        <taxon>rosids</taxon>
        <taxon>fabids</taxon>
        <taxon>Fabales</taxon>
        <taxon>Fabaceae</taxon>
        <taxon>Papilionoideae</taxon>
        <taxon>50 kb inversion clade</taxon>
        <taxon>NPAAA clade</taxon>
        <taxon>Hologalegina</taxon>
        <taxon>IRL clade</taxon>
        <taxon>Trifolieae</taxon>
        <taxon>Medicago</taxon>
    </lineage>
</organism>
<dbReference type="PaxDb" id="3880-AES83792"/>
<name>G7ZX54_MEDTR</name>
<dbReference type="Gramene" id="rna46884">
    <property type="protein sequence ID" value="RHN40692.1"/>
    <property type="gene ID" value="gene46884"/>
</dbReference>
<evidence type="ECO:0000256" key="1">
    <source>
        <dbReference type="SAM" id="Phobius"/>
    </source>
</evidence>
<gene>
    <name evidence="2" type="ORF">MTR_0566s0030</name>
    <name evidence="3" type="ORF">MtrunA17_Chr8g0357571</name>
</gene>